<feature type="domain" description="Alkylated DNA repair protein AlkB homologue 8 N-terminal" evidence="3">
    <location>
        <begin position="398"/>
        <end position="439"/>
    </location>
</feature>
<keyword evidence="1" id="KW-0812">Transmembrane</keyword>
<reference evidence="4" key="1">
    <citation type="submission" date="2023-06" db="EMBL/GenBank/DDBJ databases">
        <title>Male Hemibagrus guttatus genome.</title>
        <authorList>
            <person name="Bian C."/>
        </authorList>
    </citation>
    <scope>NUCLEOTIDE SEQUENCE</scope>
    <source>
        <strain evidence="4">Male_cb2023</strain>
        <tissue evidence="4">Muscle</tissue>
    </source>
</reference>
<dbReference type="AlphaFoldDB" id="A0AAE0R076"/>
<dbReference type="EMBL" id="JAUCMX010000008">
    <property type="protein sequence ID" value="KAK3537870.1"/>
    <property type="molecule type" value="Genomic_DNA"/>
</dbReference>
<keyword evidence="1" id="KW-1133">Transmembrane helix</keyword>
<organism evidence="4 5">
    <name type="scientific">Hemibagrus guttatus</name>
    <dbReference type="NCBI Taxonomy" id="175788"/>
    <lineage>
        <taxon>Eukaryota</taxon>
        <taxon>Metazoa</taxon>
        <taxon>Chordata</taxon>
        <taxon>Craniata</taxon>
        <taxon>Vertebrata</taxon>
        <taxon>Euteleostomi</taxon>
        <taxon>Actinopterygii</taxon>
        <taxon>Neopterygii</taxon>
        <taxon>Teleostei</taxon>
        <taxon>Ostariophysi</taxon>
        <taxon>Siluriformes</taxon>
        <taxon>Bagridae</taxon>
        <taxon>Hemibagrus</taxon>
    </lineage>
</organism>
<sequence length="481" mass="54622">FTRDELLDIRQNTPHNILPVFNYSDVLLDIVVGGAVALFKRFKKRKRGKRAGALVKIRQRGFRMVLPSIHLANLRSLPNKMDELLLLSRTNKDFSNSAALCFTESWLNDAIPDNALNLPGFQLLRADRVAESAGKSRGGGTCFYINERWCTDVTALKKMCCPDLEVFFITCNPSYSPREFSSFILIFNRSLELCEVPACFKRSTIIPIPKKPKITGLNNYRPVALTSVVMKSFERLVLAYLKNITGPFWTPCSLLTEQTDRHQLVKLGKFTSYSHTTSTGAPLGCVLSPLLFSLYTNDCTSTDPSVKLLKFADDTTVYPAVCLIQDGDESAYRQEVEQLAAWCSLNNLELNMLKTVEMILDFMRNTPALPPLTIMNSTVPTAESFRFLCTTISQDLKWDTHIDSIIKKAQQRLYFLRQLRKFNLPQELLTHFYSAVIESVLCTSITVWFGLATKSDIRRLQRTVWTAKRIICPPFKNCIHP</sequence>
<feature type="transmembrane region" description="Helical" evidence="1">
    <location>
        <begin position="428"/>
        <end position="451"/>
    </location>
</feature>
<evidence type="ECO:0000259" key="2">
    <source>
        <dbReference type="Pfam" id="PF00078"/>
    </source>
</evidence>
<evidence type="ECO:0000259" key="3">
    <source>
        <dbReference type="Pfam" id="PF09004"/>
    </source>
</evidence>
<evidence type="ECO:0008006" key="6">
    <source>
        <dbReference type="Google" id="ProtNLM"/>
    </source>
</evidence>
<evidence type="ECO:0000313" key="4">
    <source>
        <dbReference type="EMBL" id="KAK3537870.1"/>
    </source>
</evidence>
<evidence type="ECO:0000313" key="5">
    <source>
        <dbReference type="Proteomes" id="UP001274896"/>
    </source>
</evidence>
<feature type="non-terminal residue" evidence="4">
    <location>
        <position position="1"/>
    </location>
</feature>
<dbReference type="InterPro" id="IPR000477">
    <property type="entry name" value="RT_dom"/>
</dbReference>
<dbReference type="PANTHER" id="PTHR47510:SF3">
    <property type="entry name" value="ENDO_EXONUCLEASE_PHOSPHATASE DOMAIN-CONTAINING PROTEIN"/>
    <property type="match status" value="1"/>
</dbReference>
<dbReference type="PANTHER" id="PTHR47510">
    <property type="entry name" value="REVERSE TRANSCRIPTASE DOMAIN-CONTAINING PROTEIN"/>
    <property type="match status" value="1"/>
</dbReference>
<evidence type="ECO:0000256" key="1">
    <source>
        <dbReference type="SAM" id="Phobius"/>
    </source>
</evidence>
<protein>
    <recommendedName>
        <fullName evidence="6">Reverse transcriptase domain-containing protein</fullName>
    </recommendedName>
</protein>
<feature type="domain" description="Reverse transcriptase" evidence="2">
    <location>
        <begin position="273"/>
        <end position="391"/>
    </location>
</feature>
<name>A0AAE0R076_9TELE</name>
<comment type="caution">
    <text evidence="4">The sequence shown here is derived from an EMBL/GenBank/DDBJ whole genome shotgun (WGS) entry which is preliminary data.</text>
</comment>
<keyword evidence="1" id="KW-0472">Membrane</keyword>
<feature type="non-terminal residue" evidence="4">
    <location>
        <position position="481"/>
    </location>
</feature>
<accession>A0AAE0R076</accession>
<dbReference type="Pfam" id="PF00078">
    <property type="entry name" value="RVT_1"/>
    <property type="match status" value="1"/>
</dbReference>
<dbReference type="Proteomes" id="UP001274896">
    <property type="component" value="Unassembled WGS sequence"/>
</dbReference>
<keyword evidence="5" id="KW-1185">Reference proteome</keyword>
<proteinExistence type="predicted"/>
<dbReference type="Pfam" id="PF09004">
    <property type="entry name" value="ALKBH8_N"/>
    <property type="match status" value="1"/>
</dbReference>
<gene>
    <name evidence="4" type="ORF">QTP70_020952</name>
</gene>
<dbReference type="GO" id="GO:0016706">
    <property type="term" value="F:2-oxoglutarate-dependent dioxygenase activity"/>
    <property type="evidence" value="ECO:0007669"/>
    <property type="project" value="InterPro"/>
</dbReference>
<dbReference type="InterPro" id="IPR015095">
    <property type="entry name" value="AlkB_hom8_N"/>
</dbReference>
<dbReference type="GO" id="GO:0008168">
    <property type="term" value="F:methyltransferase activity"/>
    <property type="evidence" value="ECO:0007669"/>
    <property type="project" value="InterPro"/>
</dbReference>